<dbReference type="Pfam" id="PF12245">
    <property type="entry name" value="Big_3_2"/>
    <property type="match status" value="1"/>
</dbReference>
<evidence type="ECO:0000313" key="9">
    <source>
        <dbReference type="Proteomes" id="UP001291309"/>
    </source>
</evidence>
<evidence type="ECO:0000256" key="3">
    <source>
        <dbReference type="ARBA" id="ARBA00022801"/>
    </source>
</evidence>
<protein>
    <submittedName>
        <fullName evidence="8">VCBS repeat-containing protein</fullName>
    </submittedName>
</protein>
<dbReference type="SUPFAM" id="SSF69318">
    <property type="entry name" value="Integrin alpha N-terminal domain"/>
    <property type="match status" value="2"/>
</dbReference>
<evidence type="ECO:0000256" key="4">
    <source>
        <dbReference type="ARBA" id="ARBA00023180"/>
    </source>
</evidence>
<dbReference type="InterPro" id="IPR022038">
    <property type="entry name" value="Ig-like_bact"/>
</dbReference>
<gene>
    <name evidence="8" type="ORF">SYV04_36435</name>
</gene>
<feature type="signal peptide" evidence="6">
    <location>
        <begin position="1"/>
        <end position="19"/>
    </location>
</feature>
<dbReference type="RefSeq" id="WP_321550648.1">
    <property type="nucleotide sequence ID" value="NZ_JAXIVS010000017.1"/>
</dbReference>
<dbReference type="PROSITE" id="PS51257">
    <property type="entry name" value="PROKAR_LIPOPROTEIN"/>
    <property type="match status" value="1"/>
</dbReference>
<dbReference type="PANTHER" id="PTHR23221:SF7">
    <property type="entry name" value="PHOSPHATIDYLINOSITOL-GLYCAN-SPECIFIC PHOSPHOLIPASE D"/>
    <property type="match status" value="1"/>
</dbReference>
<keyword evidence="3" id="KW-0378">Hydrolase</keyword>
<dbReference type="EMBL" id="JAXIVS010000017">
    <property type="protein sequence ID" value="MDY7231933.1"/>
    <property type="molecule type" value="Genomic_DNA"/>
</dbReference>
<evidence type="ECO:0000256" key="2">
    <source>
        <dbReference type="ARBA" id="ARBA00022737"/>
    </source>
</evidence>
<evidence type="ECO:0000313" key="8">
    <source>
        <dbReference type="EMBL" id="MDY7231933.1"/>
    </source>
</evidence>
<dbReference type="PROSITE" id="PS51470">
    <property type="entry name" value="FG_GAP"/>
    <property type="match status" value="1"/>
</dbReference>
<organism evidence="8 9">
    <name type="scientific">Hyalangium rubrum</name>
    <dbReference type="NCBI Taxonomy" id="3103134"/>
    <lineage>
        <taxon>Bacteria</taxon>
        <taxon>Pseudomonadati</taxon>
        <taxon>Myxococcota</taxon>
        <taxon>Myxococcia</taxon>
        <taxon>Myxococcales</taxon>
        <taxon>Cystobacterineae</taxon>
        <taxon>Archangiaceae</taxon>
        <taxon>Hyalangium</taxon>
    </lineage>
</organism>
<dbReference type="InterPro" id="IPR013517">
    <property type="entry name" value="FG-GAP"/>
</dbReference>
<feature type="compositionally biased region" description="Low complexity" evidence="5">
    <location>
        <begin position="488"/>
        <end position="501"/>
    </location>
</feature>
<dbReference type="Proteomes" id="UP001291309">
    <property type="component" value="Unassembled WGS sequence"/>
</dbReference>
<dbReference type="PANTHER" id="PTHR23221">
    <property type="entry name" value="GLYCOSYLPHOSPHATIDYLINOSITOL PHOSPHOLIPASE D"/>
    <property type="match status" value="1"/>
</dbReference>
<dbReference type="Pfam" id="PF01839">
    <property type="entry name" value="FG-GAP"/>
    <property type="match status" value="1"/>
</dbReference>
<accession>A0ABU5HEQ2</accession>
<feature type="domain" description="Ig-like" evidence="7">
    <location>
        <begin position="914"/>
        <end position="955"/>
    </location>
</feature>
<name>A0ABU5HEQ2_9BACT</name>
<comment type="caution">
    <text evidence="8">The sequence shown here is derived from an EMBL/GenBank/DDBJ whole genome shotgun (WGS) entry which is preliminary data.</text>
</comment>
<reference evidence="8 9" key="1">
    <citation type="submission" date="2023-12" db="EMBL/GenBank/DDBJ databases">
        <title>the genome sequence of Hyalangium sp. s54d21.</title>
        <authorList>
            <person name="Zhang X."/>
        </authorList>
    </citation>
    <scope>NUCLEOTIDE SEQUENCE [LARGE SCALE GENOMIC DNA]</scope>
    <source>
        <strain evidence="9">s54d21</strain>
    </source>
</reference>
<dbReference type="Gene3D" id="2.130.10.130">
    <property type="entry name" value="Integrin alpha, N-terminal"/>
    <property type="match status" value="3"/>
</dbReference>
<evidence type="ECO:0000256" key="5">
    <source>
        <dbReference type="SAM" id="MobiDB-lite"/>
    </source>
</evidence>
<feature type="region of interest" description="Disordered" evidence="5">
    <location>
        <begin position="480"/>
        <end position="501"/>
    </location>
</feature>
<keyword evidence="9" id="KW-1185">Reference proteome</keyword>
<evidence type="ECO:0000256" key="6">
    <source>
        <dbReference type="SAM" id="SignalP"/>
    </source>
</evidence>
<proteinExistence type="predicted"/>
<sequence length="1941" mass="200059">MRRAVWQWLLMSFALVWGASGCNCGTPPVESALEVDFARPTDGQRLALVDDADPATDGFQYDVEAVARDTADRPVTIASAKLELRAPSEQVWRAGPEGIIDGAVVRFPGALLLARTNVLQVTVEEAGSRRTATRRISVTVSTEAPTVDLTQPAEGQVLRESDDADPGTAGYQLRFTVKSTGLAGKTGTLYCEQACGVPATDFTVNSSGVTQLSVTLGQAACESERAACYAVVRTGEQSVTSTKRNILLDTVAPQVEVAGPFAPVASTTFRVEATVGCIDSGMTATLSRPNAPDLSTQVVAGSVSFPTVTVPVDGEYLYTLRVADEGGNVTTREIPVTVASAAPSLTLLVAGSVTSDGSPQAEGIQIPVSVQVDTLPVGTEVRLFTSVTGQFGRPQRVATVQAGTHRVASFTANLAEGVNTVQACVSNAAGIEQCAVESVTVSTGRPLCRIISPVDGALTRATSTQVRVESGNGPISVVARDASGTPRGQASGTAASGSGQLALSLPGDGEYTLVATCPGSNATSQALSLGVDTTAPALSFNVRGLPAGQTTLGSGLNDTSLSPGMQIALEVATEPRASVTATGCGMTAGVTGQADASGALVLRDVSVPSRGTCELRLVSTDPAGNTTPQTQTLTLAFAGGELRFISPEAERYLGASDGVMATPGAGLTVAVRLAVTPTVAGTLRLLRGTTEIASVPVALSDTEKTFTGVVLEEGANVLRAELIGPGGIVACATVLLLVDTLPGNIVLEIPAPPPAPAPVYIVSTDVTPGREGIQYQLRYSAPGRSPNAVVDLCTDVALTPGAAPCRDGSGWFTLASNVPAFSPEFTYPDGRYTLKAVLDDGAISVSEEVPIWVDSVEPVVRAVELLGDTNGDKRLNAVELPTGAPQLRIAVDGLEPGRSVQVRNASNLGVIYGQATVTDGQATVSLSSLPTGIAADYALVVTVTDAAGNANRIANPTAFYPLNTAAFFSFRLDRVAPSLVVSAPTRNVLGIADDGSSAPGFQLRVTVNTDTDVGAGGVRMELTPSGGAVDLTPTSLAATHEYTLPSSGKVTYTLTITATDTSGNRSAQVLQSITVDLEAPVVDLVTPMAGTLYTNASIPVRVDVGSDDVGSVRIFTQVDGGSQTIVGDLPVSSGVAQGTLNFPTGVQTVSVEATDTAGNTARDLAAGVDVRLPCPITLTTPSAAVVTLLSRDDRDPATPGLQYRLIGSTPACGGRTVSLYRGGSSTPEATTTADATTGDFFFDVTLSDGEHTVLTIEVFSSSGAPTTVSVDVTVDITPPLITSVSPSPTTLYFVASTNVFLLPTPAPDRVVDAAPGGDANATFTLTVIQAVGSKVQAFYRGSAVSSEFSVTTDPQTLEVPVTLPQDTVGTLELRVQDVSGNVTSHSVAATVDVVPPATPTVTRTLVAGQERTARVEVTWTASGDDGTSGVPVGYDLRWTTNALLQNGIQDTAAFFGTKVRQETGNLLPAGTTRYTLTVPPLARYSIQVRPRDEVGNYAPFVAETAQEVLSNFWTSLTLTNPGAAGNNFGLYINSRGDLNADGFDDLVVAAASSVPGTAHIYYGKSNPTAANPPLRQDLTLPETGSQFYGADFDVGDAGNPTADVVQDLLLGVRGYATNSGRAFLYFGRKNTTVDTTGPIEFRGPAGATLGGTVKMIGDITGDGLQELALSAHTENPPKVYIFYGRSPSAWRALGTGCSATAPCVVTTSSADKVITGPANTPVVNFFGRNRGYTRLGDITGDGVEDFTLPHSFERINNLYVYSGSTVRSANPPTLADALQVLHQGPNTGGSLPTSFGTEAVGGVNLAGGPRLDLVVSQALLNKVYVFRDGGPSGFTTAPLEILGGSRLGNALAQGDLNGDGRPDLAIGQNLSAGGSAFVFYNRGIPGEEFDTMQENGFSQSKVESASSLGITLTILDFNGDGKPDLAAGDSQSNPARVMVYY</sequence>
<evidence type="ECO:0000259" key="7">
    <source>
        <dbReference type="Pfam" id="PF12245"/>
    </source>
</evidence>
<dbReference type="InterPro" id="IPR013519">
    <property type="entry name" value="Int_alpha_beta-p"/>
</dbReference>
<keyword evidence="4" id="KW-0325">Glycoprotein</keyword>
<keyword evidence="1 6" id="KW-0732">Signal</keyword>
<feature type="chain" id="PRO_5046551435" evidence="6">
    <location>
        <begin position="20"/>
        <end position="1941"/>
    </location>
</feature>
<dbReference type="InterPro" id="IPR028994">
    <property type="entry name" value="Integrin_alpha_N"/>
</dbReference>
<evidence type="ECO:0000256" key="1">
    <source>
        <dbReference type="ARBA" id="ARBA00022729"/>
    </source>
</evidence>
<dbReference type="SMART" id="SM00191">
    <property type="entry name" value="Int_alpha"/>
    <property type="match status" value="4"/>
</dbReference>
<keyword evidence="2" id="KW-0677">Repeat</keyword>